<reference evidence="2 3" key="1">
    <citation type="submission" date="2018-11" db="EMBL/GenBank/DDBJ databases">
        <title>Neisseria weixii sp. nov. isolated from the rectal contents of plateau pika (Ochotona cruzoniae).</title>
        <authorList>
            <person name="Zhang G."/>
        </authorList>
    </citation>
    <scope>NUCLEOTIDE SEQUENCE [LARGE SCALE GENOMIC DNA]</scope>
    <source>
        <strain evidence="2 3">10009</strain>
    </source>
</reference>
<evidence type="ECO:0000313" key="2">
    <source>
        <dbReference type="EMBL" id="RPD90427.1"/>
    </source>
</evidence>
<gene>
    <name evidence="2" type="ORF">EGK74_01345</name>
</gene>
<dbReference type="AlphaFoldDB" id="A0A3N4N8D4"/>
<feature type="domain" description="Methyltransferase type 11" evidence="1">
    <location>
        <begin position="26"/>
        <end position="103"/>
    </location>
</feature>
<keyword evidence="2" id="KW-0808">Transferase</keyword>
<dbReference type="InterPro" id="IPR029063">
    <property type="entry name" value="SAM-dependent_MTases_sf"/>
</dbReference>
<keyword evidence="2" id="KW-0489">Methyltransferase</keyword>
<accession>A0A3N4N8D4</accession>
<dbReference type="Gene3D" id="3.40.50.150">
    <property type="entry name" value="Vaccinia Virus protein VP39"/>
    <property type="match status" value="1"/>
</dbReference>
<dbReference type="OrthoDB" id="6191410at2"/>
<keyword evidence="3" id="KW-1185">Reference proteome</keyword>
<dbReference type="GO" id="GO:0008757">
    <property type="term" value="F:S-adenosylmethionine-dependent methyltransferase activity"/>
    <property type="evidence" value="ECO:0007669"/>
    <property type="project" value="InterPro"/>
</dbReference>
<name>A0A3N4N8D4_9NEIS</name>
<dbReference type="GO" id="GO:0032259">
    <property type="term" value="P:methylation"/>
    <property type="evidence" value="ECO:0007669"/>
    <property type="project" value="UniProtKB-KW"/>
</dbReference>
<evidence type="ECO:0000313" key="3">
    <source>
        <dbReference type="Proteomes" id="UP000272412"/>
    </source>
</evidence>
<dbReference type="SUPFAM" id="SSF53335">
    <property type="entry name" value="S-adenosyl-L-methionine-dependent methyltransferases"/>
    <property type="match status" value="1"/>
</dbReference>
<dbReference type="InterPro" id="IPR013216">
    <property type="entry name" value="Methyltransf_11"/>
</dbReference>
<dbReference type="Pfam" id="PF08241">
    <property type="entry name" value="Methyltransf_11"/>
    <property type="match status" value="1"/>
</dbReference>
<dbReference type="RefSeq" id="WP_123803704.1">
    <property type="nucleotide sequence ID" value="NZ_JBHSPY010000002.1"/>
</dbReference>
<dbReference type="Proteomes" id="UP000272412">
    <property type="component" value="Unassembled WGS sequence"/>
</dbReference>
<comment type="caution">
    <text evidence="2">The sequence shown here is derived from an EMBL/GenBank/DDBJ whole genome shotgun (WGS) entry which is preliminary data.</text>
</comment>
<sequence>MNNWFEQTVIGQYVAQKERKFFQKHVHLAANEQAVQIGQTWLRPSERLIYVPDDIRMSASEMAWESQSLNMLLLPHSHEYSDSPLLALAESARVLKHGGKLVVTGFNLNSLWCGREWFDGKRLPQKENCFTLSQFKQQIQDLGFEIEYGQFMVYVPPVEQASSLKFWQFLEKAGDRWWPQCAAVYGLVLVKRMAGVTPLPELEEELAEQPVALTIARAEGY</sequence>
<protein>
    <submittedName>
        <fullName evidence="2">Methyltransferase</fullName>
    </submittedName>
</protein>
<dbReference type="EMBL" id="RPFL01000002">
    <property type="protein sequence ID" value="RPD90427.1"/>
    <property type="molecule type" value="Genomic_DNA"/>
</dbReference>
<organism evidence="2 3">
    <name type="scientific">Neisseria weixii</name>
    <dbReference type="NCBI Taxonomy" id="1853276"/>
    <lineage>
        <taxon>Bacteria</taxon>
        <taxon>Pseudomonadati</taxon>
        <taxon>Pseudomonadota</taxon>
        <taxon>Betaproteobacteria</taxon>
        <taxon>Neisseriales</taxon>
        <taxon>Neisseriaceae</taxon>
        <taxon>Neisseria</taxon>
    </lineage>
</organism>
<evidence type="ECO:0000259" key="1">
    <source>
        <dbReference type="Pfam" id="PF08241"/>
    </source>
</evidence>
<proteinExistence type="predicted"/>